<protein>
    <submittedName>
        <fullName evidence="2">Uncharacterized protein</fullName>
    </submittedName>
</protein>
<comment type="caution">
    <text evidence="2">The sequence shown here is derived from an EMBL/GenBank/DDBJ whole genome shotgun (WGS) entry which is preliminary data.</text>
</comment>
<sequence length="97" mass="10848">MKKTTQTQREEKNEEGHQTNRIFARLEGGAGRRDLEHKSSLKREPFGKNLMLDNDFNRHGEGCGDDGEEGGVPGHRGQLVVVDVGRIFNSLNRTVMG</sequence>
<proteinExistence type="predicted"/>
<gene>
    <name evidence="2" type="ORF">GWI33_018138</name>
</gene>
<organism evidence="2 3">
    <name type="scientific">Rhynchophorus ferrugineus</name>
    <name type="common">Red palm weevil</name>
    <name type="synonym">Curculio ferrugineus</name>
    <dbReference type="NCBI Taxonomy" id="354439"/>
    <lineage>
        <taxon>Eukaryota</taxon>
        <taxon>Metazoa</taxon>
        <taxon>Ecdysozoa</taxon>
        <taxon>Arthropoda</taxon>
        <taxon>Hexapoda</taxon>
        <taxon>Insecta</taxon>
        <taxon>Pterygota</taxon>
        <taxon>Neoptera</taxon>
        <taxon>Endopterygota</taxon>
        <taxon>Coleoptera</taxon>
        <taxon>Polyphaga</taxon>
        <taxon>Cucujiformia</taxon>
        <taxon>Curculionidae</taxon>
        <taxon>Dryophthorinae</taxon>
        <taxon>Rhynchophorus</taxon>
    </lineage>
</organism>
<name>A0A834HWY7_RHYFE</name>
<evidence type="ECO:0000313" key="2">
    <source>
        <dbReference type="EMBL" id="KAF7268789.1"/>
    </source>
</evidence>
<reference evidence="2" key="1">
    <citation type="submission" date="2020-08" db="EMBL/GenBank/DDBJ databases">
        <title>Genome sequencing and assembly of the red palm weevil Rhynchophorus ferrugineus.</title>
        <authorList>
            <person name="Dias G.B."/>
            <person name="Bergman C.M."/>
            <person name="Manee M."/>
        </authorList>
    </citation>
    <scope>NUCLEOTIDE SEQUENCE</scope>
    <source>
        <strain evidence="2">AA-2017</strain>
        <tissue evidence="2">Whole larva</tissue>
    </source>
</reference>
<dbReference type="EMBL" id="JAACXV010014301">
    <property type="protein sequence ID" value="KAF7268789.1"/>
    <property type="molecule type" value="Genomic_DNA"/>
</dbReference>
<accession>A0A834HWY7</accession>
<feature type="compositionally biased region" description="Basic and acidic residues" evidence="1">
    <location>
        <begin position="8"/>
        <end position="18"/>
    </location>
</feature>
<keyword evidence="3" id="KW-1185">Reference proteome</keyword>
<evidence type="ECO:0000256" key="1">
    <source>
        <dbReference type="SAM" id="MobiDB-lite"/>
    </source>
</evidence>
<feature type="region of interest" description="Disordered" evidence="1">
    <location>
        <begin position="1"/>
        <end position="20"/>
    </location>
</feature>
<evidence type="ECO:0000313" key="3">
    <source>
        <dbReference type="Proteomes" id="UP000625711"/>
    </source>
</evidence>
<dbReference type="Proteomes" id="UP000625711">
    <property type="component" value="Unassembled WGS sequence"/>
</dbReference>
<dbReference type="AlphaFoldDB" id="A0A834HWY7"/>